<dbReference type="GO" id="GO:0016491">
    <property type="term" value="F:oxidoreductase activity"/>
    <property type="evidence" value="ECO:0007669"/>
    <property type="project" value="UniProtKB-KW"/>
</dbReference>
<dbReference type="Pfam" id="PF00384">
    <property type="entry name" value="Molybdopterin"/>
    <property type="match status" value="1"/>
</dbReference>
<dbReference type="SUPFAM" id="SSF50692">
    <property type="entry name" value="ADC-like"/>
    <property type="match status" value="1"/>
</dbReference>
<dbReference type="InterPro" id="IPR050612">
    <property type="entry name" value="Prok_Mopterin_Oxidored"/>
</dbReference>
<evidence type="ECO:0000256" key="1">
    <source>
        <dbReference type="ARBA" id="ARBA00001942"/>
    </source>
</evidence>
<dbReference type="GO" id="GO:0009061">
    <property type="term" value="P:anaerobic respiration"/>
    <property type="evidence" value="ECO:0007669"/>
    <property type="project" value="TreeGrafter"/>
</dbReference>
<feature type="domain" description="Molybdopterin oxidoreductase" evidence="7">
    <location>
        <begin position="50"/>
        <end position="507"/>
    </location>
</feature>
<accession>A0A7Y0E2V1</accession>
<dbReference type="Gene3D" id="3.90.55.10">
    <property type="entry name" value="Dimethylsulfoxide Reductase, domain 3"/>
    <property type="match status" value="1"/>
</dbReference>
<dbReference type="GO" id="GO:0030288">
    <property type="term" value="C:outer membrane-bounded periplasmic space"/>
    <property type="evidence" value="ECO:0007669"/>
    <property type="project" value="TreeGrafter"/>
</dbReference>
<comment type="cofactor">
    <cofactor evidence="1">
        <name>Mo-bis(molybdopterin guanine dinucleotide)</name>
        <dbReference type="ChEBI" id="CHEBI:60539"/>
    </cofactor>
</comment>
<dbReference type="PANTHER" id="PTHR43742:SF10">
    <property type="entry name" value="TRIMETHYLAMINE-N-OXIDE REDUCTASE 2"/>
    <property type="match status" value="1"/>
</dbReference>
<name>A0A7Y0E2V1_9PROT</name>
<dbReference type="InterPro" id="IPR006656">
    <property type="entry name" value="Mopterin_OxRdtase"/>
</dbReference>
<comment type="caution">
    <text evidence="9">The sequence shown here is derived from an EMBL/GenBank/DDBJ whole genome shotgun (WGS) entry which is preliminary data.</text>
</comment>
<dbReference type="Gene3D" id="3.40.228.10">
    <property type="entry name" value="Dimethylsulfoxide Reductase, domain 2"/>
    <property type="match status" value="1"/>
</dbReference>
<evidence type="ECO:0000313" key="10">
    <source>
        <dbReference type="Proteomes" id="UP000539372"/>
    </source>
</evidence>
<dbReference type="SUPFAM" id="SSF53706">
    <property type="entry name" value="Formate dehydrogenase/DMSO reductase, domains 1-3"/>
    <property type="match status" value="1"/>
</dbReference>
<evidence type="ECO:0000256" key="2">
    <source>
        <dbReference type="ARBA" id="ARBA00010312"/>
    </source>
</evidence>
<dbReference type="PANTHER" id="PTHR43742">
    <property type="entry name" value="TRIMETHYLAMINE-N-OXIDE REDUCTASE"/>
    <property type="match status" value="1"/>
</dbReference>
<evidence type="ECO:0000256" key="5">
    <source>
        <dbReference type="ARBA" id="ARBA00023002"/>
    </source>
</evidence>
<dbReference type="CDD" id="cd02769">
    <property type="entry name" value="MopB_DMSOR-BSOR-TMAOR"/>
    <property type="match status" value="1"/>
</dbReference>
<evidence type="ECO:0000256" key="3">
    <source>
        <dbReference type="ARBA" id="ARBA00022505"/>
    </source>
</evidence>
<dbReference type="CDD" id="cd02793">
    <property type="entry name" value="MopB_CT_DMSOR-BSOR-TMAOR"/>
    <property type="match status" value="1"/>
</dbReference>
<feature type="domain" description="Molybdopterin dinucleotide-binding" evidence="8">
    <location>
        <begin position="623"/>
        <end position="743"/>
    </location>
</feature>
<dbReference type="Proteomes" id="UP000539372">
    <property type="component" value="Unassembled WGS sequence"/>
</dbReference>
<keyword evidence="5" id="KW-0560">Oxidoreductase</keyword>
<proteinExistence type="inferred from homology"/>
<keyword evidence="3" id="KW-0500">Molybdenum</keyword>
<dbReference type="InterPro" id="IPR041954">
    <property type="entry name" value="CT_DMSOR/BSOR/TMAOR"/>
</dbReference>
<dbReference type="GO" id="GO:0009055">
    <property type="term" value="F:electron transfer activity"/>
    <property type="evidence" value="ECO:0007669"/>
    <property type="project" value="TreeGrafter"/>
</dbReference>
<dbReference type="InterPro" id="IPR006657">
    <property type="entry name" value="MoPterin_dinucl-bd_dom"/>
</dbReference>
<evidence type="ECO:0000256" key="4">
    <source>
        <dbReference type="ARBA" id="ARBA00022723"/>
    </source>
</evidence>
<evidence type="ECO:0000259" key="8">
    <source>
        <dbReference type="Pfam" id="PF01568"/>
    </source>
</evidence>
<dbReference type="GO" id="GO:0043546">
    <property type="term" value="F:molybdopterin cofactor binding"/>
    <property type="evidence" value="ECO:0007669"/>
    <property type="project" value="InterPro"/>
</dbReference>
<dbReference type="RefSeq" id="WP_169626602.1">
    <property type="nucleotide sequence ID" value="NZ_JABBNT010000005.1"/>
</dbReference>
<keyword evidence="10" id="KW-1185">Reference proteome</keyword>
<feature type="region of interest" description="Disordered" evidence="6">
    <location>
        <begin position="633"/>
        <end position="664"/>
    </location>
</feature>
<dbReference type="Gene3D" id="2.40.40.20">
    <property type="match status" value="1"/>
</dbReference>
<dbReference type="Pfam" id="PF01568">
    <property type="entry name" value="Molydop_binding"/>
    <property type="match status" value="1"/>
</dbReference>
<evidence type="ECO:0000259" key="7">
    <source>
        <dbReference type="Pfam" id="PF00384"/>
    </source>
</evidence>
<organism evidence="9 10">
    <name type="scientific">Pacificispira spongiicola</name>
    <dbReference type="NCBI Taxonomy" id="2729598"/>
    <lineage>
        <taxon>Bacteria</taxon>
        <taxon>Pseudomonadati</taxon>
        <taxon>Pseudomonadota</taxon>
        <taxon>Alphaproteobacteria</taxon>
        <taxon>Rhodospirillales</taxon>
        <taxon>Rhodospirillaceae</taxon>
        <taxon>Pacificispira</taxon>
    </lineage>
</organism>
<reference evidence="9 10" key="1">
    <citation type="submission" date="2020-04" db="EMBL/GenBank/DDBJ databases">
        <title>Rhodospirillaceae bacterium KN72 isolated from deep sea.</title>
        <authorList>
            <person name="Zhang D.-C."/>
        </authorList>
    </citation>
    <scope>NUCLEOTIDE SEQUENCE [LARGE SCALE GENOMIC DNA]</scope>
    <source>
        <strain evidence="9 10">KN72</strain>
    </source>
</reference>
<evidence type="ECO:0000256" key="6">
    <source>
        <dbReference type="SAM" id="MobiDB-lite"/>
    </source>
</evidence>
<gene>
    <name evidence="9" type="ORF">HH303_17195</name>
</gene>
<keyword evidence="4" id="KW-0479">Metal-binding</keyword>
<dbReference type="AlphaFoldDB" id="A0A7Y0E2V1"/>
<comment type="similarity">
    <text evidence="2">Belongs to the prokaryotic molybdopterin-containing oxidoreductase family.</text>
</comment>
<sequence length="769" mass="84889">MTVQTTANHWGSYKAHVRQGRIESLEPLVEGDEVSEMSASIVDTVDSPARIRNPAIRKSWLEGGPGTAGDKRGSDPFVEVDWDTALNLLSGEIERVRSQFGNEAIYAGSYGWASAGRFHHAQSQVHRFYNMAGGYTRSVNAYSFAAAEVILPHILTTLRNTMVQAPSWYEIEQHTDFTVAFGGIPIKNAQIQNGSLGVHTVRDWMKRLGRSKGEFLGISPIRDDMPDELGASWMPIRPNSDTALMLALAHWLEINDKVDRAFLDRYTVGYEKFRPYLLGETDGQPKDATWASALCGVPVADILALAEKLTKGRVLISMSWSLQRADHGEQPYWMGVVLAAMLGQMGLPGGGLAIGLAAEHGNGNPDPQLSWAAVPQGRSKIDTFIPVARIADMLLNPGGHCDYNGKRITYPDIKMVHWAGGNPFHHHQDINRLKKAWARPDTVVVQEIFWNALARHADIVLPVTTVMERNDIAVAQMDGWAVAMKKLIEPVGAARNDHDILADVAERLGFRESFTEGRTETEWLRDLWDRSRQEAGRVGRELPSFDEFWEKGSLHLEGGPEIRRFLGEFRDDPDANPLHTPSGKIEIYSETVAGFGYDEIAGHPRWCEPYEWLGSKDLGPYPLHIISNQPKSRLHGQLDSGVGSRKSKVKGREPMRMHPDDATARGIKNGDVVRVFNGRGACLAGVILDEGLMPGVLQLSTGAWYDPADPEMANSLDVHGNPNILTADRGTSRLSQGPSAHTCMVEVERYDAPIPAISVFDPPPFTTTG</sequence>
<evidence type="ECO:0000313" key="9">
    <source>
        <dbReference type="EMBL" id="NMM46230.1"/>
    </source>
</evidence>
<protein>
    <submittedName>
        <fullName evidence="9">Molybdopterin-dependent oxidoreductase</fullName>
    </submittedName>
</protein>
<dbReference type="InterPro" id="IPR009010">
    <property type="entry name" value="Asp_de-COase-like_dom_sf"/>
</dbReference>
<dbReference type="EMBL" id="JABBNT010000005">
    <property type="protein sequence ID" value="NMM46230.1"/>
    <property type="molecule type" value="Genomic_DNA"/>
</dbReference>
<dbReference type="GO" id="GO:0030151">
    <property type="term" value="F:molybdenum ion binding"/>
    <property type="evidence" value="ECO:0007669"/>
    <property type="project" value="TreeGrafter"/>
</dbReference>
<feature type="compositionally biased region" description="Basic and acidic residues" evidence="6">
    <location>
        <begin position="650"/>
        <end position="663"/>
    </location>
</feature>
<dbReference type="Gene3D" id="3.40.50.740">
    <property type="match status" value="1"/>
</dbReference>